<reference evidence="1 2" key="1">
    <citation type="journal article" date="2019" name="Sci. Rep.">
        <title>Orb-weaving spider Araneus ventricosus genome elucidates the spidroin gene catalogue.</title>
        <authorList>
            <person name="Kono N."/>
            <person name="Nakamura H."/>
            <person name="Ohtoshi R."/>
            <person name="Moran D.A.P."/>
            <person name="Shinohara A."/>
            <person name="Yoshida Y."/>
            <person name="Fujiwara M."/>
            <person name="Mori M."/>
            <person name="Tomita M."/>
            <person name="Arakawa K."/>
        </authorList>
    </citation>
    <scope>NUCLEOTIDE SEQUENCE [LARGE SCALE GENOMIC DNA]</scope>
</reference>
<comment type="caution">
    <text evidence="1">The sequence shown here is derived from an EMBL/GenBank/DDBJ whole genome shotgun (WGS) entry which is preliminary data.</text>
</comment>
<evidence type="ECO:0000313" key="1">
    <source>
        <dbReference type="EMBL" id="GBL83956.1"/>
    </source>
</evidence>
<keyword evidence="2" id="KW-1185">Reference proteome</keyword>
<evidence type="ECO:0000313" key="2">
    <source>
        <dbReference type="Proteomes" id="UP000499080"/>
    </source>
</evidence>
<accession>A0A4Y2AY05</accession>
<name>A0A4Y2AY05_ARAVE</name>
<dbReference type="Proteomes" id="UP000499080">
    <property type="component" value="Unassembled WGS sequence"/>
</dbReference>
<organism evidence="1 2">
    <name type="scientific">Araneus ventricosus</name>
    <name type="common">Orbweaver spider</name>
    <name type="synonym">Epeira ventricosa</name>
    <dbReference type="NCBI Taxonomy" id="182803"/>
    <lineage>
        <taxon>Eukaryota</taxon>
        <taxon>Metazoa</taxon>
        <taxon>Ecdysozoa</taxon>
        <taxon>Arthropoda</taxon>
        <taxon>Chelicerata</taxon>
        <taxon>Arachnida</taxon>
        <taxon>Araneae</taxon>
        <taxon>Araneomorphae</taxon>
        <taxon>Entelegynae</taxon>
        <taxon>Araneoidea</taxon>
        <taxon>Araneidae</taxon>
        <taxon>Araneus</taxon>
    </lineage>
</organism>
<gene>
    <name evidence="1" type="ORF">AVEN_100842_1</name>
</gene>
<protein>
    <submittedName>
        <fullName evidence="1">Uncharacterized protein</fullName>
    </submittedName>
</protein>
<dbReference type="AlphaFoldDB" id="A0A4Y2AY05"/>
<dbReference type="EMBL" id="BGPR01000035">
    <property type="protein sequence ID" value="GBL83956.1"/>
    <property type="molecule type" value="Genomic_DNA"/>
</dbReference>
<sequence>MIAQLLCLGLSSTNPLSSPNAARILDQIVKARKNRTTHTANNMLIFIPNRTGGCFLDGALRLAHLVYDIISTKEIRFWVLWTGNIVSS</sequence>
<proteinExistence type="predicted"/>